<sequence>MLLHSLICAALIFTTSFGFIFEDFASQTVFCECGPVPPEKQPNCDITTTCQHGTWTTVKQFDMTFGFCDCELGWYGEFCELSSSLFEHPDLVCFLNFGKWNGCACTCSAGNFGRFCQFQLFNIQKRRKKCPCETENDILNLSTYVCDSNANRPSPETIPQPKEMSAKESKSLPYPKFEPKDIATDINNLPYSYSKWNMERRQRPNGFGTEGAGVYPNVPNWQSNLESSNQGQGKGSETALQVPNSNWYAGQVDNSKISIDNQPLLPNVNTVPSWVEQENMKKHNTLVQSIAQPHPQQQLLPPPQHQWFPHPQPPPHPSDNKPRSNEHPKIAIEVHVSPPLWPSHLLPSAKEESKNTKDQSTDNNSIQPSPNGQQQSGQDNKSNKDNAAQGANQSNSNVITGQPIEGQDGKEESNKNQNGSQPPNYWQPNPEETQQQLGAVLPPFLSNRWQPNFESKNTIDVQITEPVTKNWQSLNSQRTTTTREVFVAPPFTTPPPVWQTVEDPNTVKDNRNSLPFVPFWQPKEDSKKSKFAQENTPSDNSLGSGTSGSTETNDILGSNSNSRITNRRKEPREEVTNSKNPVVEENSLFETYMSKWASDRLSIIGHVVIFILIFMGIILFLCRRFICPNKATNKGGKRQLGCPCRPCPCQIDRATPSGPVDRKPSDRSSFTDRLQEWNHMDRPVVERMSERERKYFDQIAERNLIDRLARGSRNSSTRSSTNFLLKPDRDRRIDRSTTSLFY</sequence>
<protein>
    <submittedName>
        <fullName evidence="7">EGF-like domain-containing protein</fullName>
    </submittedName>
</protein>
<keyword evidence="2" id="KW-1133">Transmembrane helix</keyword>
<feature type="compositionally biased region" description="Basic and acidic residues" evidence="1">
    <location>
        <begin position="567"/>
        <end position="576"/>
    </location>
</feature>
<dbReference type="InterPro" id="IPR000742">
    <property type="entry name" value="EGF"/>
</dbReference>
<feature type="domain" description="EGF-like" evidence="4 5">
    <location>
        <begin position="68"/>
        <end position="79"/>
    </location>
</feature>
<feature type="chain" id="PRO_5037448819" evidence="3">
    <location>
        <begin position="19"/>
        <end position="742"/>
    </location>
</feature>
<feature type="compositionally biased region" description="Polar residues" evidence="1">
    <location>
        <begin position="219"/>
        <end position="231"/>
    </location>
</feature>
<feature type="compositionally biased region" description="Pro residues" evidence="1">
    <location>
        <begin position="300"/>
        <end position="317"/>
    </location>
</feature>
<name>A0A914WS34_9BILA</name>
<feature type="transmembrane region" description="Helical" evidence="2">
    <location>
        <begin position="603"/>
        <end position="622"/>
    </location>
</feature>
<feature type="compositionally biased region" description="Polar residues" evidence="1">
    <location>
        <begin position="532"/>
        <end position="542"/>
    </location>
</feature>
<keyword evidence="2" id="KW-0812">Transmembrane</keyword>
<feature type="region of interest" description="Disordered" evidence="1">
    <location>
        <begin position="152"/>
        <end position="171"/>
    </location>
</feature>
<proteinExistence type="predicted"/>
<feature type="region of interest" description="Disordered" evidence="1">
    <location>
        <begin position="338"/>
        <end position="431"/>
    </location>
</feature>
<evidence type="ECO:0000313" key="7">
    <source>
        <dbReference type="WBParaSite" id="PSAMB.scaffold468size50171.g6217.t1"/>
    </source>
</evidence>
<keyword evidence="6" id="KW-1185">Reference proteome</keyword>
<feature type="compositionally biased region" description="Basic and acidic residues" evidence="1">
    <location>
        <begin position="349"/>
        <end position="360"/>
    </location>
</feature>
<feature type="compositionally biased region" description="Low complexity" evidence="1">
    <location>
        <begin position="543"/>
        <end position="552"/>
    </location>
</feature>
<dbReference type="PROSITE" id="PS00022">
    <property type="entry name" value="EGF_1"/>
    <property type="match status" value="1"/>
</dbReference>
<feature type="signal peptide" evidence="3">
    <location>
        <begin position="1"/>
        <end position="18"/>
    </location>
</feature>
<feature type="compositionally biased region" description="Low complexity" evidence="1">
    <location>
        <begin position="386"/>
        <end position="397"/>
    </location>
</feature>
<evidence type="ECO:0000259" key="5">
    <source>
        <dbReference type="PROSITE" id="PS01186"/>
    </source>
</evidence>
<feature type="region of interest" description="Disordered" evidence="1">
    <location>
        <begin position="218"/>
        <end position="238"/>
    </location>
</feature>
<reference evidence="7" key="1">
    <citation type="submission" date="2022-11" db="UniProtKB">
        <authorList>
            <consortium name="WormBaseParasite"/>
        </authorList>
    </citation>
    <scope>IDENTIFICATION</scope>
</reference>
<accession>A0A914WS34</accession>
<evidence type="ECO:0000256" key="2">
    <source>
        <dbReference type="SAM" id="Phobius"/>
    </source>
</evidence>
<evidence type="ECO:0000256" key="3">
    <source>
        <dbReference type="SAM" id="SignalP"/>
    </source>
</evidence>
<feature type="region of interest" description="Disordered" evidence="1">
    <location>
        <begin position="496"/>
        <end position="579"/>
    </location>
</feature>
<feature type="compositionally biased region" description="Polar residues" evidence="1">
    <location>
        <begin position="553"/>
        <end position="564"/>
    </location>
</feature>
<keyword evidence="3" id="KW-0732">Signal</keyword>
<organism evidence="6 7">
    <name type="scientific">Plectus sambesii</name>
    <dbReference type="NCBI Taxonomy" id="2011161"/>
    <lineage>
        <taxon>Eukaryota</taxon>
        <taxon>Metazoa</taxon>
        <taxon>Ecdysozoa</taxon>
        <taxon>Nematoda</taxon>
        <taxon>Chromadorea</taxon>
        <taxon>Plectida</taxon>
        <taxon>Plectina</taxon>
        <taxon>Plectoidea</taxon>
        <taxon>Plectidae</taxon>
        <taxon>Plectus</taxon>
    </lineage>
</organism>
<dbReference type="Proteomes" id="UP000887566">
    <property type="component" value="Unplaced"/>
</dbReference>
<feature type="region of interest" description="Disordered" evidence="1">
    <location>
        <begin position="295"/>
        <end position="325"/>
    </location>
</feature>
<dbReference type="WBParaSite" id="PSAMB.scaffold468size50171.g6217.t1">
    <property type="protein sequence ID" value="PSAMB.scaffold468size50171.g6217.t1"/>
    <property type="gene ID" value="PSAMB.scaffold468size50171.g6217"/>
</dbReference>
<dbReference type="AlphaFoldDB" id="A0A914WS34"/>
<evidence type="ECO:0000256" key="1">
    <source>
        <dbReference type="SAM" id="MobiDB-lite"/>
    </source>
</evidence>
<evidence type="ECO:0000313" key="6">
    <source>
        <dbReference type="Proteomes" id="UP000887566"/>
    </source>
</evidence>
<keyword evidence="2" id="KW-0472">Membrane</keyword>
<evidence type="ECO:0000259" key="4">
    <source>
        <dbReference type="PROSITE" id="PS00022"/>
    </source>
</evidence>
<feature type="compositionally biased region" description="Polar residues" evidence="1">
    <location>
        <begin position="415"/>
        <end position="431"/>
    </location>
</feature>
<dbReference type="PROSITE" id="PS01186">
    <property type="entry name" value="EGF_2"/>
    <property type="match status" value="1"/>
</dbReference>
<feature type="compositionally biased region" description="Low complexity" evidence="1">
    <location>
        <begin position="363"/>
        <end position="378"/>
    </location>
</feature>